<feature type="transmembrane region" description="Helical" evidence="1">
    <location>
        <begin position="154"/>
        <end position="175"/>
    </location>
</feature>
<keyword evidence="1" id="KW-0812">Transmembrane</keyword>
<gene>
    <name evidence="2" type="ORF">ACFSW8_12895</name>
</gene>
<feature type="transmembrane region" description="Helical" evidence="1">
    <location>
        <begin position="127"/>
        <end position="147"/>
    </location>
</feature>
<feature type="transmembrane region" description="Helical" evidence="1">
    <location>
        <begin position="6"/>
        <end position="29"/>
    </location>
</feature>
<reference evidence="3" key="1">
    <citation type="journal article" date="2019" name="Int. J. Syst. Evol. Microbiol.">
        <title>The Global Catalogue of Microorganisms (GCM) 10K type strain sequencing project: providing services to taxonomists for standard genome sequencing and annotation.</title>
        <authorList>
            <consortium name="The Broad Institute Genomics Platform"/>
            <consortium name="The Broad Institute Genome Sequencing Center for Infectious Disease"/>
            <person name="Wu L."/>
            <person name="Ma J."/>
        </authorList>
    </citation>
    <scope>NUCLEOTIDE SEQUENCE [LARGE SCALE GENOMIC DNA]</scope>
    <source>
        <strain evidence="3">CCUG 57942</strain>
    </source>
</reference>
<dbReference type="EMBL" id="JBHUJB010000051">
    <property type="protein sequence ID" value="MFD2159800.1"/>
    <property type="molecule type" value="Genomic_DNA"/>
</dbReference>
<comment type="caution">
    <text evidence="2">The sequence shown here is derived from an EMBL/GenBank/DDBJ whole genome shotgun (WGS) entry which is preliminary data.</text>
</comment>
<proteinExistence type="predicted"/>
<keyword evidence="3" id="KW-1185">Reference proteome</keyword>
<feature type="transmembrane region" description="Helical" evidence="1">
    <location>
        <begin position="41"/>
        <end position="63"/>
    </location>
</feature>
<keyword evidence="1" id="KW-1133">Transmembrane helix</keyword>
<accession>A0ABW4ZD18</accession>
<organism evidence="2 3">
    <name type="scientific">Rubritalea tangerina</name>
    <dbReference type="NCBI Taxonomy" id="430798"/>
    <lineage>
        <taxon>Bacteria</taxon>
        <taxon>Pseudomonadati</taxon>
        <taxon>Verrucomicrobiota</taxon>
        <taxon>Verrucomicrobiia</taxon>
        <taxon>Verrucomicrobiales</taxon>
        <taxon>Rubritaleaceae</taxon>
        <taxon>Rubritalea</taxon>
    </lineage>
</organism>
<protein>
    <submittedName>
        <fullName evidence="2">TIGR02206 family membrane protein</fullName>
    </submittedName>
</protein>
<evidence type="ECO:0000256" key="1">
    <source>
        <dbReference type="SAM" id="Phobius"/>
    </source>
</evidence>
<dbReference type="RefSeq" id="WP_377089617.1">
    <property type="nucleotide sequence ID" value="NZ_JBHSJL010000014.1"/>
</dbReference>
<evidence type="ECO:0000313" key="2">
    <source>
        <dbReference type="EMBL" id="MFD2159800.1"/>
    </source>
</evidence>
<dbReference type="InterPro" id="IPR011737">
    <property type="entry name" value="CHP02206_TP0381"/>
</dbReference>
<sequence length="226" mass="25548">MPEFKLFGLTHILTLSVIGGAVVLLTWLYKAHPSLQKKIRWALAACVLASYPLQILSAAYFGYHVTLDTTLPLHLCDLAAIFGGIALLTQSQRCAEITYFWGLAGTLQGLLTPNIQSGFPSPEYLCFFWNHGFVVITALFLPLAIGWKPRKNAMWFVFGLTQVYLVLALTTNFSLHTNYGYLRHKPDTASLLDFFPSWPWYILVLEAICLFFFFLLSLPFSRKSVK</sequence>
<keyword evidence="1" id="KW-0472">Membrane</keyword>
<feature type="transmembrane region" description="Helical" evidence="1">
    <location>
        <begin position="198"/>
        <end position="220"/>
    </location>
</feature>
<dbReference type="NCBIfam" id="TIGR02206">
    <property type="entry name" value="intg_mem_TP0381"/>
    <property type="match status" value="1"/>
</dbReference>
<dbReference type="Pfam" id="PF14808">
    <property type="entry name" value="TMEM164"/>
    <property type="match status" value="1"/>
</dbReference>
<dbReference type="Proteomes" id="UP001597389">
    <property type="component" value="Unassembled WGS sequence"/>
</dbReference>
<name>A0ABW4ZD18_9BACT</name>
<evidence type="ECO:0000313" key="3">
    <source>
        <dbReference type="Proteomes" id="UP001597389"/>
    </source>
</evidence>